<reference evidence="2" key="1">
    <citation type="submission" date="2016-09" db="EMBL/GenBank/DDBJ databases">
        <title>Streptomyces puniciscabiei strain:TW1S1 Genome sequencing and assembly.</title>
        <authorList>
            <person name="Kim M.-K."/>
            <person name="Kim S.B."/>
        </authorList>
    </citation>
    <scope>NUCLEOTIDE SEQUENCE [LARGE SCALE GENOMIC DNA]</scope>
    <source>
        <strain evidence="2">TW1S1</strain>
    </source>
</reference>
<dbReference type="KEGG" id="spun:BFF78_06260"/>
<dbReference type="EMBL" id="CP017248">
    <property type="protein sequence ID" value="AOR30704.1"/>
    <property type="molecule type" value="Genomic_DNA"/>
</dbReference>
<name>A0A1D7Y574_9ACTN</name>
<accession>A0A1D7Y574</accession>
<dbReference type="Proteomes" id="UP000094960">
    <property type="component" value="Chromosome"/>
</dbReference>
<organism evidence="1 2">
    <name type="scientific">Streptomyces fodineus</name>
    <dbReference type="NCBI Taxonomy" id="1904616"/>
    <lineage>
        <taxon>Bacteria</taxon>
        <taxon>Bacillati</taxon>
        <taxon>Actinomycetota</taxon>
        <taxon>Actinomycetes</taxon>
        <taxon>Kitasatosporales</taxon>
        <taxon>Streptomycetaceae</taxon>
        <taxon>Streptomyces</taxon>
    </lineage>
</organism>
<evidence type="ECO:0000313" key="2">
    <source>
        <dbReference type="Proteomes" id="UP000094960"/>
    </source>
</evidence>
<keyword evidence="2" id="KW-1185">Reference proteome</keyword>
<protein>
    <submittedName>
        <fullName evidence="1">Uncharacterized protein</fullName>
    </submittedName>
</protein>
<sequence>MGERRFEVRARFGGVDQGPQVGAGQGVPLLEPVVVAAPLDTAYAMPVRPFGAAVQRATLTFGIRYEEGVLAWMDDIPAILGPPDKPSV</sequence>
<dbReference type="AlphaFoldDB" id="A0A1D7Y574"/>
<gene>
    <name evidence="1" type="ORF">BFF78_06260</name>
</gene>
<evidence type="ECO:0000313" key="1">
    <source>
        <dbReference type="EMBL" id="AOR30704.1"/>
    </source>
</evidence>
<proteinExistence type="predicted"/>